<feature type="non-terminal residue" evidence="3">
    <location>
        <position position="1"/>
    </location>
</feature>
<gene>
    <name evidence="3" type="ORF">Prudu_008666</name>
</gene>
<dbReference type="SUPFAM" id="SSF57756">
    <property type="entry name" value="Retrovirus zinc finger-like domains"/>
    <property type="match status" value="1"/>
</dbReference>
<dbReference type="PROSITE" id="PS50158">
    <property type="entry name" value="ZF_CCHC"/>
    <property type="match status" value="1"/>
</dbReference>
<protein>
    <submittedName>
        <fullName evidence="3">Wall associated kinase-like 7</fullName>
    </submittedName>
</protein>
<dbReference type="AlphaFoldDB" id="A0A4Y1R4V8"/>
<keyword evidence="1" id="KW-0479">Metal-binding</keyword>
<dbReference type="SMART" id="SM00343">
    <property type="entry name" value="ZnF_C2HC"/>
    <property type="match status" value="1"/>
</dbReference>
<dbReference type="EMBL" id="AP019299">
    <property type="protein sequence ID" value="BBG99084.1"/>
    <property type="molecule type" value="Genomic_DNA"/>
</dbReference>
<feature type="domain" description="CCHC-type" evidence="2">
    <location>
        <begin position="157"/>
        <end position="173"/>
    </location>
</feature>
<dbReference type="Gene3D" id="4.10.60.10">
    <property type="entry name" value="Zinc finger, CCHC-type"/>
    <property type="match status" value="1"/>
</dbReference>
<reference evidence="3" key="1">
    <citation type="journal article" date="2019" name="Science">
        <title>Mutation of a bHLH transcription factor allowed almond domestication.</title>
        <authorList>
            <person name="Sanchez-Perez R."/>
            <person name="Pavan S."/>
            <person name="Mazzeo R."/>
            <person name="Moldovan C."/>
            <person name="Aiese Cigliano R."/>
            <person name="Del Cueto J."/>
            <person name="Ricciardi F."/>
            <person name="Lotti C."/>
            <person name="Ricciardi L."/>
            <person name="Dicenta F."/>
            <person name="Lopez-Marques R.L."/>
            <person name="Lindberg Moller B."/>
        </authorList>
    </citation>
    <scope>NUCLEOTIDE SEQUENCE</scope>
</reference>
<dbReference type="GO" id="GO:0008270">
    <property type="term" value="F:zinc ion binding"/>
    <property type="evidence" value="ECO:0007669"/>
    <property type="project" value="UniProtKB-KW"/>
</dbReference>
<keyword evidence="1" id="KW-0862">Zinc</keyword>
<dbReference type="InterPro" id="IPR001878">
    <property type="entry name" value="Znf_CCHC"/>
</dbReference>
<keyword evidence="1" id="KW-0863">Zinc-finger</keyword>
<accession>A0A4Y1R4V8</accession>
<dbReference type="Pfam" id="PF14223">
    <property type="entry name" value="Retrotran_gag_2"/>
    <property type="match status" value="1"/>
</dbReference>
<evidence type="ECO:0000256" key="1">
    <source>
        <dbReference type="PROSITE-ProRule" id="PRU00047"/>
    </source>
</evidence>
<keyword evidence="3" id="KW-0418">Kinase</keyword>
<proteinExistence type="predicted"/>
<dbReference type="Pfam" id="PF00098">
    <property type="entry name" value="zf-CCHC"/>
    <property type="match status" value="1"/>
</dbReference>
<evidence type="ECO:0000313" key="3">
    <source>
        <dbReference type="EMBL" id="BBG99084.1"/>
    </source>
</evidence>
<evidence type="ECO:0000259" key="2">
    <source>
        <dbReference type="PROSITE" id="PS50158"/>
    </source>
</evidence>
<dbReference type="InterPro" id="IPR036875">
    <property type="entry name" value="Znf_CCHC_sf"/>
</dbReference>
<sequence length="195" mass="22545">RAMVSSVKGSIPKSETAKTYYEAIAQSQEHLLNRLIDMKYDGQGCVRAHILNMIDIGTKLQELEMTVDEDMMVHFALNSLPKDFKSLRETYIAQKECWTLNDLITICVQQEHNIIRERGAKMVNMVQTKEKKENRHNAMTGKGSSTEKYLKPSTGMKCFFCKKPGHMKKECRKYKKWLDKQKTKGIHKEEIAKQG</sequence>
<name>A0A4Y1R4V8_PRUDU</name>
<dbReference type="GO" id="GO:0003676">
    <property type="term" value="F:nucleic acid binding"/>
    <property type="evidence" value="ECO:0007669"/>
    <property type="project" value="InterPro"/>
</dbReference>
<dbReference type="GO" id="GO:0016301">
    <property type="term" value="F:kinase activity"/>
    <property type="evidence" value="ECO:0007669"/>
    <property type="project" value="UniProtKB-KW"/>
</dbReference>
<keyword evidence="3" id="KW-0808">Transferase</keyword>
<organism evidence="3">
    <name type="scientific">Prunus dulcis</name>
    <name type="common">Almond</name>
    <name type="synonym">Amygdalus dulcis</name>
    <dbReference type="NCBI Taxonomy" id="3755"/>
    <lineage>
        <taxon>Eukaryota</taxon>
        <taxon>Viridiplantae</taxon>
        <taxon>Streptophyta</taxon>
        <taxon>Embryophyta</taxon>
        <taxon>Tracheophyta</taxon>
        <taxon>Spermatophyta</taxon>
        <taxon>Magnoliopsida</taxon>
        <taxon>eudicotyledons</taxon>
        <taxon>Gunneridae</taxon>
        <taxon>Pentapetalae</taxon>
        <taxon>rosids</taxon>
        <taxon>fabids</taxon>
        <taxon>Rosales</taxon>
        <taxon>Rosaceae</taxon>
        <taxon>Amygdaloideae</taxon>
        <taxon>Amygdaleae</taxon>
        <taxon>Prunus</taxon>
    </lineage>
</organism>